<dbReference type="SUPFAM" id="SSF57701">
    <property type="entry name" value="Zn2/Cys6 DNA-binding domain"/>
    <property type="match status" value="1"/>
</dbReference>
<dbReference type="Pfam" id="PF00172">
    <property type="entry name" value="Zn_clus"/>
    <property type="match status" value="1"/>
</dbReference>
<keyword evidence="1" id="KW-0539">Nucleus</keyword>
<sequence length="425" mass="47323">MSSSTQDQPPPRKRHRIAESCKLCRSKKTRCDGRRPTCSSCQDKNTTCEYNEPNVLLSSDILSKIADLEARVQALEGSPGNFPGRLHVATSPSPRLSGHGSGQSSIVDNPTLRFISSVTQTATPGEGDIQTQPRSTNDHATSFDRMNMSQVVLPPREVADDFVECYERSVYPYFPVLHMPSFKAKYLVHDNTTCQLPQMIDDEHLLDEGEGCQPAATPSLLSALAVSMKIFDVVAEAREVNSASFSRALQMPELIRILQVNERLTEIEANLPEHLKYNNGQRASSAREKVLHFQAEVVNLRWHTYIPLYQASRTDNPQDSLCEVTAPTHKSSSNSPAGVGTSRTNHLAVTPRTRTPQRNMAHLRPERGSCTGHTAHKPAVIFKGHKHQCHVRYPFSDNSANSIICSAWRSSQSPFLAYRLYYKGL</sequence>
<keyword evidence="5" id="KW-1185">Reference proteome</keyword>
<feature type="domain" description="Zn(2)-C6 fungal-type" evidence="3">
    <location>
        <begin position="20"/>
        <end position="50"/>
    </location>
</feature>
<dbReference type="Gene3D" id="4.10.240.10">
    <property type="entry name" value="Zn(2)-C6 fungal-type DNA-binding domain"/>
    <property type="match status" value="1"/>
</dbReference>
<proteinExistence type="predicted"/>
<gene>
    <name evidence="4" type="ORF">FGADI_2151</name>
</gene>
<reference evidence="4" key="1">
    <citation type="journal article" date="2020" name="BMC Genomics">
        <title>Correction to: Identification and distribution of gene clusters required for synthesis of sphingolipid metabolism inhibitors in diverse species of the filamentous fungus Fusarium.</title>
        <authorList>
            <person name="Kim H.S."/>
            <person name="Lohmar J.M."/>
            <person name="Busman M."/>
            <person name="Brown D.W."/>
            <person name="Naumann T.A."/>
            <person name="Divon H.H."/>
            <person name="Lysoe E."/>
            <person name="Uhlig S."/>
            <person name="Proctor R.H."/>
        </authorList>
    </citation>
    <scope>NUCLEOTIDE SEQUENCE</scope>
    <source>
        <strain evidence="4">NRRL 45417</strain>
    </source>
</reference>
<dbReference type="CDD" id="cd00067">
    <property type="entry name" value="GAL4"/>
    <property type="match status" value="1"/>
</dbReference>
<dbReference type="GO" id="GO:0008270">
    <property type="term" value="F:zinc ion binding"/>
    <property type="evidence" value="ECO:0007669"/>
    <property type="project" value="InterPro"/>
</dbReference>
<evidence type="ECO:0000313" key="5">
    <source>
        <dbReference type="Proteomes" id="UP000604273"/>
    </source>
</evidence>
<dbReference type="CDD" id="cd12148">
    <property type="entry name" value="fungal_TF_MHR"/>
    <property type="match status" value="1"/>
</dbReference>
<accession>A0A8H4TJ21</accession>
<evidence type="ECO:0000259" key="3">
    <source>
        <dbReference type="PROSITE" id="PS50048"/>
    </source>
</evidence>
<comment type="caution">
    <text evidence="4">The sequence shown here is derived from an EMBL/GenBank/DDBJ whole genome shotgun (WGS) entry which is preliminary data.</text>
</comment>
<dbReference type="PROSITE" id="PS50048">
    <property type="entry name" value="ZN2_CY6_FUNGAL_2"/>
    <property type="match status" value="1"/>
</dbReference>
<dbReference type="GO" id="GO:0000981">
    <property type="term" value="F:DNA-binding transcription factor activity, RNA polymerase II-specific"/>
    <property type="evidence" value="ECO:0007669"/>
    <property type="project" value="InterPro"/>
</dbReference>
<reference evidence="4" key="2">
    <citation type="submission" date="2020-05" db="EMBL/GenBank/DDBJ databases">
        <authorList>
            <person name="Kim H.-S."/>
            <person name="Proctor R.H."/>
            <person name="Brown D.W."/>
        </authorList>
    </citation>
    <scope>NUCLEOTIDE SEQUENCE</scope>
    <source>
        <strain evidence="4">NRRL 45417</strain>
    </source>
</reference>
<dbReference type="EMBL" id="JABFAI010000045">
    <property type="protein sequence ID" value="KAF4958807.1"/>
    <property type="molecule type" value="Genomic_DNA"/>
</dbReference>
<evidence type="ECO:0000256" key="1">
    <source>
        <dbReference type="ARBA" id="ARBA00023242"/>
    </source>
</evidence>
<feature type="region of interest" description="Disordered" evidence="2">
    <location>
        <begin position="324"/>
        <end position="345"/>
    </location>
</feature>
<evidence type="ECO:0000256" key="2">
    <source>
        <dbReference type="SAM" id="MobiDB-lite"/>
    </source>
</evidence>
<name>A0A8H4TJ21_9HYPO</name>
<dbReference type="PROSITE" id="PS00463">
    <property type="entry name" value="ZN2_CY6_FUNGAL_1"/>
    <property type="match status" value="1"/>
</dbReference>
<dbReference type="PANTHER" id="PTHR46910:SF1">
    <property type="entry name" value="MISCELLANEOUS ZN(II)2CYS6 TRANSCRIPTION FACTOR (EUROFUNG)-RELATED"/>
    <property type="match status" value="1"/>
</dbReference>
<dbReference type="InterPro" id="IPR050987">
    <property type="entry name" value="AtrR-like"/>
</dbReference>
<dbReference type="AlphaFoldDB" id="A0A8H4TJ21"/>
<dbReference type="InterPro" id="IPR036864">
    <property type="entry name" value="Zn2-C6_fun-type_DNA-bd_sf"/>
</dbReference>
<dbReference type="PANTHER" id="PTHR46910">
    <property type="entry name" value="TRANSCRIPTION FACTOR PDR1"/>
    <property type="match status" value="1"/>
</dbReference>
<dbReference type="Proteomes" id="UP000604273">
    <property type="component" value="Unassembled WGS sequence"/>
</dbReference>
<dbReference type="SMART" id="SM00066">
    <property type="entry name" value="GAL4"/>
    <property type="match status" value="1"/>
</dbReference>
<dbReference type="InterPro" id="IPR001138">
    <property type="entry name" value="Zn2Cys6_DnaBD"/>
</dbReference>
<feature type="compositionally biased region" description="Polar residues" evidence="2">
    <location>
        <begin position="328"/>
        <end position="345"/>
    </location>
</feature>
<organism evidence="4 5">
    <name type="scientific">Fusarium gaditjirri</name>
    <dbReference type="NCBI Taxonomy" id="282569"/>
    <lineage>
        <taxon>Eukaryota</taxon>
        <taxon>Fungi</taxon>
        <taxon>Dikarya</taxon>
        <taxon>Ascomycota</taxon>
        <taxon>Pezizomycotina</taxon>
        <taxon>Sordariomycetes</taxon>
        <taxon>Hypocreomycetidae</taxon>
        <taxon>Hypocreales</taxon>
        <taxon>Nectriaceae</taxon>
        <taxon>Fusarium</taxon>
        <taxon>Fusarium nisikadoi species complex</taxon>
    </lineage>
</organism>
<dbReference type="OrthoDB" id="424974at2759"/>
<protein>
    <recommendedName>
        <fullName evidence="3">Zn(2)-C6 fungal-type domain-containing protein</fullName>
    </recommendedName>
</protein>
<evidence type="ECO:0000313" key="4">
    <source>
        <dbReference type="EMBL" id="KAF4958807.1"/>
    </source>
</evidence>